<evidence type="ECO:0000313" key="2">
    <source>
        <dbReference type="EMBL" id="SFU20405.1"/>
    </source>
</evidence>
<feature type="chain" id="PRO_5010278832" evidence="1">
    <location>
        <begin position="21"/>
        <end position="56"/>
    </location>
</feature>
<dbReference type="AlphaFoldDB" id="A0A1I7E943"/>
<feature type="signal peptide" evidence="1">
    <location>
        <begin position="1"/>
        <end position="20"/>
    </location>
</feature>
<evidence type="ECO:0000313" key="3">
    <source>
        <dbReference type="Proteomes" id="UP000182466"/>
    </source>
</evidence>
<organism evidence="2 3">
    <name type="scientific">Sedimentitalea nanhaiensis</name>
    <dbReference type="NCBI Taxonomy" id="999627"/>
    <lineage>
        <taxon>Bacteria</taxon>
        <taxon>Pseudomonadati</taxon>
        <taxon>Pseudomonadota</taxon>
        <taxon>Alphaproteobacteria</taxon>
        <taxon>Rhodobacterales</taxon>
        <taxon>Paracoccaceae</taxon>
        <taxon>Sedimentitalea</taxon>
    </lineage>
</organism>
<keyword evidence="1" id="KW-0732">Signal</keyword>
<evidence type="ECO:0000256" key="1">
    <source>
        <dbReference type="SAM" id="SignalP"/>
    </source>
</evidence>
<dbReference type="RefSeq" id="WP_154665552.1">
    <property type="nucleotide sequence ID" value="NZ_FPAW01000051.1"/>
</dbReference>
<keyword evidence="3" id="KW-1185">Reference proteome</keyword>
<accession>A0A1I7E943</accession>
<dbReference type="Proteomes" id="UP000182466">
    <property type="component" value="Unassembled WGS sequence"/>
</dbReference>
<gene>
    <name evidence="2" type="ORF">SAMN05216236_15119</name>
</gene>
<protein>
    <submittedName>
        <fullName evidence="2">Uncharacterized protein</fullName>
    </submittedName>
</protein>
<reference evidence="2 3" key="1">
    <citation type="submission" date="2016-10" db="EMBL/GenBank/DDBJ databases">
        <authorList>
            <person name="de Groot N.N."/>
        </authorList>
    </citation>
    <scope>NUCLEOTIDE SEQUENCE [LARGE SCALE GENOMIC DNA]</scope>
    <source>
        <strain evidence="2 3">CGMCC 1.10959</strain>
    </source>
</reference>
<sequence>MKTLKTACTVLLVFAGPALAPSDEIAPGREFAAWDFGFDFIAEDAGQDHAYETAPA</sequence>
<name>A0A1I7E943_9RHOB</name>
<dbReference type="EMBL" id="FPAW01000051">
    <property type="protein sequence ID" value="SFU20405.1"/>
    <property type="molecule type" value="Genomic_DNA"/>
</dbReference>
<proteinExistence type="predicted"/>